<evidence type="ECO:0000256" key="2">
    <source>
        <dbReference type="SAM" id="Coils"/>
    </source>
</evidence>
<dbReference type="Proteomes" id="UP001151760">
    <property type="component" value="Unassembled WGS sequence"/>
</dbReference>
<evidence type="ECO:0000313" key="5">
    <source>
        <dbReference type="Proteomes" id="UP001151760"/>
    </source>
</evidence>
<evidence type="ECO:0000256" key="1">
    <source>
        <dbReference type="PROSITE-ProRule" id="PRU00047"/>
    </source>
</evidence>
<keyword evidence="5" id="KW-1185">Reference proteome</keyword>
<reference evidence="4" key="2">
    <citation type="submission" date="2022-01" db="EMBL/GenBank/DDBJ databases">
        <authorList>
            <person name="Yamashiro T."/>
            <person name="Shiraishi A."/>
            <person name="Satake H."/>
            <person name="Nakayama K."/>
        </authorList>
    </citation>
    <scope>NUCLEOTIDE SEQUENCE</scope>
</reference>
<dbReference type="EMBL" id="BQNB010014418">
    <property type="protein sequence ID" value="GJT27913.1"/>
    <property type="molecule type" value="Genomic_DNA"/>
</dbReference>
<keyword evidence="1" id="KW-0863">Zinc-finger</keyword>
<feature type="domain" description="CCHC-type" evidence="3">
    <location>
        <begin position="71"/>
        <end position="87"/>
    </location>
</feature>
<keyword evidence="2" id="KW-0175">Coiled coil</keyword>
<dbReference type="SMART" id="SM00343">
    <property type="entry name" value="ZnF_C2HC"/>
    <property type="match status" value="1"/>
</dbReference>
<evidence type="ECO:0000259" key="3">
    <source>
        <dbReference type="PROSITE" id="PS50158"/>
    </source>
</evidence>
<dbReference type="InterPro" id="IPR036875">
    <property type="entry name" value="Znf_CCHC_sf"/>
</dbReference>
<reference evidence="4" key="1">
    <citation type="journal article" date="2022" name="Int. J. Mol. Sci.">
        <title>Draft Genome of Tanacetum Coccineum: Genomic Comparison of Closely Related Tanacetum-Family Plants.</title>
        <authorList>
            <person name="Yamashiro T."/>
            <person name="Shiraishi A."/>
            <person name="Nakayama K."/>
            <person name="Satake H."/>
        </authorList>
    </citation>
    <scope>NUCLEOTIDE SEQUENCE</scope>
</reference>
<dbReference type="Gene3D" id="4.10.60.10">
    <property type="entry name" value="Zinc finger, CCHC-type"/>
    <property type="match status" value="1"/>
</dbReference>
<dbReference type="Pfam" id="PF00098">
    <property type="entry name" value="zf-CCHC"/>
    <property type="match status" value="1"/>
</dbReference>
<feature type="coiled-coil region" evidence="2">
    <location>
        <begin position="178"/>
        <end position="255"/>
    </location>
</feature>
<organism evidence="4 5">
    <name type="scientific">Tanacetum coccineum</name>
    <dbReference type="NCBI Taxonomy" id="301880"/>
    <lineage>
        <taxon>Eukaryota</taxon>
        <taxon>Viridiplantae</taxon>
        <taxon>Streptophyta</taxon>
        <taxon>Embryophyta</taxon>
        <taxon>Tracheophyta</taxon>
        <taxon>Spermatophyta</taxon>
        <taxon>Magnoliopsida</taxon>
        <taxon>eudicotyledons</taxon>
        <taxon>Gunneridae</taxon>
        <taxon>Pentapetalae</taxon>
        <taxon>asterids</taxon>
        <taxon>campanulids</taxon>
        <taxon>Asterales</taxon>
        <taxon>Asteraceae</taxon>
        <taxon>Asteroideae</taxon>
        <taxon>Anthemideae</taxon>
        <taxon>Anthemidinae</taxon>
        <taxon>Tanacetum</taxon>
    </lineage>
</organism>
<dbReference type="PROSITE" id="PS50158">
    <property type="entry name" value="ZF_CCHC"/>
    <property type="match status" value="1"/>
</dbReference>
<keyword evidence="1" id="KW-0479">Metal-binding</keyword>
<name>A0ABQ5CPN5_9ASTR</name>
<accession>A0ABQ5CPN5</accession>
<proteinExistence type="predicted"/>
<gene>
    <name evidence="4" type="ORF">Tco_0908188</name>
</gene>
<sequence length="345" mass="39075">MTESPLVDSGFAVHVFSQGDDLIACLNKAMAFLSTVASSRFPSTNNQLRTSSNPRKHATIQDGRVIARVVKCYNCQGEGHMARQCTQPKRLRNAAWYKNKAMLVEAHKDEIILDEEQLAFLADPGVPDGQAVQSIIPNNAAFQTKDLDTYDSDCDDISNAQVVLMANISNYGSDVISEANKEQSNETITAELERYKERVKTFEQRLNIDLSSREKMIDSQMDDMIKEKLALKEQVDSLEQNLSKQIKENESLLQTFTVFKNESKEKENKYIENEIDLEKKIKKLDNIIFKVGQSAHTVHMLTKPQAFYDNIHKQALGYQNPFYLKKAQRIKPTLYDGIVISANVA</sequence>
<evidence type="ECO:0000313" key="4">
    <source>
        <dbReference type="EMBL" id="GJT27913.1"/>
    </source>
</evidence>
<protein>
    <submittedName>
        <fullName evidence="4">Retrovirus-related pol polyprotein from transposon TNT 1-94</fullName>
    </submittedName>
</protein>
<dbReference type="InterPro" id="IPR001878">
    <property type="entry name" value="Znf_CCHC"/>
</dbReference>
<comment type="caution">
    <text evidence="4">The sequence shown here is derived from an EMBL/GenBank/DDBJ whole genome shotgun (WGS) entry which is preliminary data.</text>
</comment>
<dbReference type="SUPFAM" id="SSF57756">
    <property type="entry name" value="Retrovirus zinc finger-like domains"/>
    <property type="match status" value="1"/>
</dbReference>
<keyword evidence="1" id="KW-0862">Zinc</keyword>